<dbReference type="CDD" id="cd00085">
    <property type="entry name" value="HNHc"/>
    <property type="match status" value="1"/>
</dbReference>
<dbReference type="Gene3D" id="1.10.510.10">
    <property type="entry name" value="Transferase(Phosphotransferase) domain 1"/>
    <property type="match status" value="1"/>
</dbReference>
<feature type="compositionally biased region" description="Pro residues" evidence="1">
    <location>
        <begin position="82"/>
        <end position="152"/>
    </location>
</feature>
<feature type="compositionally biased region" description="Low complexity" evidence="1">
    <location>
        <begin position="72"/>
        <end position="81"/>
    </location>
</feature>
<dbReference type="PANTHER" id="PTHR37827:SF1">
    <property type="entry name" value="HNH DOMAIN-CONTAINING PROTEIN"/>
    <property type="match status" value="1"/>
</dbReference>
<evidence type="ECO:0008006" key="5">
    <source>
        <dbReference type="Google" id="ProtNLM"/>
    </source>
</evidence>
<sequence length="629" mass="68624">MQFRQLTCASVLLACAIAVFAAPAPVRMIERDVEQDVEVRNWDPSNAHDVADIYRAAVLQARSPQKSRARPAARPGAAPRPNAAPAPRPIAPAPRPNTPPAQRPNTPPAQRPNTPPAQRPNTPAPPAQRPNTPPAAPRPNAPAPKPNTPAPKPTTTAGAQPTQKPAAGQCGPRSNGKSKRAFSTTCDTNSLTLGGVTRPITKVADQGNSAITYRVDGGWPDPSTGSLVTAYAKTGPRPSSTFTDEAKWLRKTDQLLAEGSYDGNNFIVFRGVTGKTDLTGTRFFATQLAPVMMGQANRARCEALIREKLVLVVRQVRAYVDNYGILHTDVQPGNILWDSAANSPTLIDWGRAKDVGVNNWSAELEASVMAQAEFSHLRGGEKLCVQAPSDSGALNVWTPTSTSVLASVVLLTSAMGDVQNFGLFKDCLARRILSRQDYTPADSTESDLDDFVTFLATESWSALPQSIREVTYDTKDSMPEIDTLPLDSTPASFSDTLTAYGLSEDTESALDFLKRIIEVYVSDASAPPPVWSSTRTTECEICERQVPLTYHHLIPRATHAKVLKRKWHPESMLNSVAWICRPCHNVVHSVARGEDLAQNYYTVELLLEREDIQKWRRYAAKQRYGVRRG</sequence>
<protein>
    <recommendedName>
        <fullName evidence="5">Protein kinase domain-containing protein</fullName>
    </recommendedName>
</protein>
<gene>
    <name evidence="3" type="ORF">PC9H_002387</name>
</gene>
<dbReference type="Proteomes" id="UP000623687">
    <property type="component" value="Unassembled WGS sequence"/>
</dbReference>
<dbReference type="SUPFAM" id="SSF56112">
    <property type="entry name" value="Protein kinase-like (PK-like)"/>
    <property type="match status" value="2"/>
</dbReference>
<accession>A0A8H7DLM4</accession>
<organism evidence="3 4">
    <name type="scientific">Pleurotus ostreatus</name>
    <name type="common">Oyster mushroom</name>
    <name type="synonym">White-rot fungus</name>
    <dbReference type="NCBI Taxonomy" id="5322"/>
    <lineage>
        <taxon>Eukaryota</taxon>
        <taxon>Fungi</taxon>
        <taxon>Dikarya</taxon>
        <taxon>Basidiomycota</taxon>
        <taxon>Agaricomycotina</taxon>
        <taxon>Agaricomycetes</taxon>
        <taxon>Agaricomycetidae</taxon>
        <taxon>Agaricales</taxon>
        <taxon>Pleurotineae</taxon>
        <taxon>Pleurotaceae</taxon>
        <taxon>Pleurotus</taxon>
    </lineage>
</organism>
<reference evidence="3" key="1">
    <citation type="submission" date="2019-07" db="EMBL/GenBank/DDBJ databases">
        <authorList>
            <person name="Palmer J.M."/>
        </authorList>
    </citation>
    <scope>NUCLEOTIDE SEQUENCE</scope>
    <source>
        <strain evidence="3">PC9</strain>
    </source>
</reference>
<dbReference type="InterPro" id="IPR011009">
    <property type="entry name" value="Kinase-like_dom_sf"/>
</dbReference>
<dbReference type="PROSITE" id="PS51257">
    <property type="entry name" value="PROKAR_LIPOPROTEIN"/>
    <property type="match status" value="1"/>
</dbReference>
<comment type="caution">
    <text evidence="3">The sequence shown here is derived from an EMBL/GenBank/DDBJ whole genome shotgun (WGS) entry which is preliminary data.</text>
</comment>
<proteinExistence type="predicted"/>
<evidence type="ECO:0000256" key="2">
    <source>
        <dbReference type="SAM" id="SignalP"/>
    </source>
</evidence>
<feature type="signal peptide" evidence="2">
    <location>
        <begin position="1"/>
        <end position="21"/>
    </location>
</feature>
<feature type="region of interest" description="Disordered" evidence="1">
    <location>
        <begin position="61"/>
        <end position="183"/>
    </location>
</feature>
<keyword evidence="4" id="KW-1185">Reference proteome</keyword>
<dbReference type="InterPro" id="IPR003615">
    <property type="entry name" value="HNH_nuc"/>
</dbReference>
<dbReference type="OrthoDB" id="4850648at2759"/>
<dbReference type="PANTHER" id="PTHR37827">
    <property type="entry name" value="TUDOR DOMAIN-CONTAINING PROTEIN"/>
    <property type="match status" value="1"/>
</dbReference>
<name>A0A8H7DLM4_PLEOS</name>
<evidence type="ECO:0000313" key="3">
    <source>
        <dbReference type="EMBL" id="KAF7416127.1"/>
    </source>
</evidence>
<dbReference type="VEuPathDB" id="FungiDB:PC9H_002387"/>
<dbReference type="EMBL" id="JACETU010000011">
    <property type="protein sequence ID" value="KAF7416127.1"/>
    <property type="molecule type" value="Genomic_DNA"/>
</dbReference>
<feature type="chain" id="PRO_5034183819" description="Protein kinase domain-containing protein" evidence="2">
    <location>
        <begin position="22"/>
        <end position="629"/>
    </location>
</feature>
<keyword evidence="2" id="KW-0732">Signal</keyword>
<dbReference type="AlphaFoldDB" id="A0A8H7DLM4"/>
<dbReference type="GeneID" id="59372228"/>
<evidence type="ECO:0000313" key="4">
    <source>
        <dbReference type="Proteomes" id="UP000623687"/>
    </source>
</evidence>
<dbReference type="RefSeq" id="XP_036625674.1">
    <property type="nucleotide sequence ID" value="XM_036772028.1"/>
</dbReference>
<feature type="compositionally biased region" description="Low complexity" evidence="1">
    <location>
        <begin position="153"/>
        <end position="169"/>
    </location>
</feature>
<evidence type="ECO:0000256" key="1">
    <source>
        <dbReference type="SAM" id="MobiDB-lite"/>
    </source>
</evidence>